<proteinExistence type="predicted"/>
<name>A0A8R2JT43_ACYPI</name>
<evidence type="ECO:0000259" key="1">
    <source>
        <dbReference type="Pfam" id="PF10551"/>
    </source>
</evidence>
<dbReference type="Pfam" id="PF10551">
    <property type="entry name" value="MULE"/>
    <property type="match status" value="1"/>
</dbReference>
<accession>A0A8R2JT43</accession>
<dbReference type="GeneID" id="100570441"/>
<dbReference type="InterPro" id="IPR018289">
    <property type="entry name" value="MULE_transposase_dom"/>
</dbReference>
<reference evidence="2" key="2">
    <citation type="submission" date="2022-06" db="UniProtKB">
        <authorList>
            <consortium name="EnsemblMetazoa"/>
        </authorList>
    </citation>
    <scope>IDENTIFICATION</scope>
</reference>
<dbReference type="KEGG" id="api:100570441"/>
<dbReference type="EnsemblMetazoa" id="XM_029490034.1">
    <property type="protein sequence ID" value="XP_029345894.1"/>
    <property type="gene ID" value="LOC100570441"/>
</dbReference>
<evidence type="ECO:0000313" key="3">
    <source>
        <dbReference type="Proteomes" id="UP000007819"/>
    </source>
</evidence>
<dbReference type="Gene3D" id="2.20.25.240">
    <property type="match status" value="1"/>
</dbReference>
<sequence length="497" mass="58059">MHRLSRSKKYNSTPYYKREATANRIYLVCERQKSKLHEYCLCTASVSTQVDNRIRIRNRHNHRPADINLHVPFLREAIGARGIDPENMSVSVRTVYNNAIVQYPEAANNYTFMQGQRRWKRMRRSHQPNGGRIPENIHELAEALTRPENAAFSHTLQTPPSTFFQQELVINGKSEGVIFANLDAIRRFREELATVTTVGIDGTFKTVPVTPVDLESFLTFQVVFKSVSFPMVYVLLRSRTEETYITLFNIVRQILPLNYNLIRFVTDFERGLMNAVQQAFPESRLGCCWFHYTQTIVRYCHRNSNGVLDLVKRSPEAAHVFRMVLALPHLPAARGHPLCPRFCMYDGFRAIMQYVQQFPEVEQGMRNFLIGYIEHYWFFQVGPEFFSVFGEDYHTNNYLESFHSTLLVQMGRHPNVWDFLRELTYIENQFSVEFNQVRNNLRVRDGISRSQRVLATHIIAQNVQLLNEEQDLLMFLRSTGHQNDGYVQREIGPYAQP</sequence>
<dbReference type="OrthoDB" id="6584295at2759"/>
<protein>
    <recommendedName>
        <fullName evidence="1">MULE transposase domain-containing protein</fullName>
    </recommendedName>
</protein>
<organism evidence="2 3">
    <name type="scientific">Acyrthosiphon pisum</name>
    <name type="common">Pea aphid</name>
    <dbReference type="NCBI Taxonomy" id="7029"/>
    <lineage>
        <taxon>Eukaryota</taxon>
        <taxon>Metazoa</taxon>
        <taxon>Ecdysozoa</taxon>
        <taxon>Arthropoda</taxon>
        <taxon>Hexapoda</taxon>
        <taxon>Insecta</taxon>
        <taxon>Pterygota</taxon>
        <taxon>Neoptera</taxon>
        <taxon>Paraneoptera</taxon>
        <taxon>Hemiptera</taxon>
        <taxon>Sternorrhyncha</taxon>
        <taxon>Aphidomorpha</taxon>
        <taxon>Aphidoidea</taxon>
        <taxon>Aphididae</taxon>
        <taxon>Macrosiphini</taxon>
        <taxon>Acyrthosiphon</taxon>
    </lineage>
</organism>
<dbReference type="RefSeq" id="XP_029345894.1">
    <property type="nucleotide sequence ID" value="XM_029490034.1"/>
</dbReference>
<keyword evidence="3" id="KW-1185">Reference proteome</keyword>
<reference evidence="3" key="1">
    <citation type="submission" date="2010-06" db="EMBL/GenBank/DDBJ databases">
        <authorList>
            <person name="Jiang H."/>
            <person name="Abraham K."/>
            <person name="Ali S."/>
            <person name="Alsbrooks S.L."/>
            <person name="Anim B.N."/>
            <person name="Anosike U.S."/>
            <person name="Attaway T."/>
            <person name="Bandaranaike D.P."/>
            <person name="Battles P.K."/>
            <person name="Bell S.N."/>
            <person name="Bell A.V."/>
            <person name="Beltran B."/>
            <person name="Bickham C."/>
            <person name="Bustamante Y."/>
            <person name="Caleb T."/>
            <person name="Canada A."/>
            <person name="Cardenas V."/>
            <person name="Carter K."/>
            <person name="Chacko J."/>
            <person name="Chandrabose M.N."/>
            <person name="Chavez D."/>
            <person name="Chavez A."/>
            <person name="Chen L."/>
            <person name="Chu H.-S."/>
            <person name="Claassen K.J."/>
            <person name="Cockrell R."/>
            <person name="Collins M."/>
            <person name="Cooper J.A."/>
            <person name="Cree A."/>
            <person name="Curry S.M."/>
            <person name="Da Y."/>
            <person name="Dao M.D."/>
            <person name="Das B."/>
            <person name="Davila M.-L."/>
            <person name="Davy-Carroll L."/>
            <person name="Denson S."/>
            <person name="Dinh H."/>
            <person name="Ebong V.E."/>
            <person name="Edwards J.R."/>
            <person name="Egan A."/>
            <person name="El-Daye J."/>
            <person name="Escobedo L."/>
            <person name="Fernandez S."/>
            <person name="Fernando P.R."/>
            <person name="Flagg N."/>
            <person name="Forbes L.D."/>
            <person name="Fowler R.G."/>
            <person name="Fu Q."/>
            <person name="Gabisi R.A."/>
            <person name="Ganer J."/>
            <person name="Garbino Pronczuk A."/>
            <person name="Garcia R.M."/>
            <person name="Garner T."/>
            <person name="Garrett T.E."/>
            <person name="Gonzalez D.A."/>
            <person name="Hamid H."/>
            <person name="Hawkins E.S."/>
            <person name="Hirani K."/>
            <person name="Hogues M.E."/>
            <person name="Hollins B."/>
            <person name="Hsiao C.-H."/>
            <person name="Jabil R."/>
            <person name="James M.L."/>
            <person name="Jhangiani S.N."/>
            <person name="Johnson B."/>
            <person name="Johnson Q."/>
            <person name="Joshi V."/>
            <person name="Kalu J.B."/>
            <person name="Kam C."/>
            <person name="Kashfia A."/>
            <person name="Keebler J."/>
            <person name="Kisamo H."/>
            <person name="Kovar C.L."/>
            <person name="Lago L.A."/>
            <person name="Lai C.-Y."/>
            <person name="Laidlaw J."/>
            <person name="Lara F."/>
            <person name="Le T.-K."/>
            <person name="Lee S.L."/>
            <person name="Legall F.H."/>
            <person name="Lemon S.J."/>
            <person name="Lewis L.R."/>
            <person name="Li B."/>
            <person name="Liu Y."/>
            <person name="Liu Y.-S."/>
            <person name="Lopez J."/>
            <person name="Lozado R.J."/>
            <person name="Lu J."/>
            <person name="Madu R.C."/>
            <person name="Maheshwari M."/>
            <person name="Maheshwari R."/>
            <person name="Malloy K."/>
            <person name="Martinez E."/>
            <person name="Mathew T."/>
            <person name="Mercado I.C."/>
            <person name="Mercado C."/>
            <person name="Meyer B."/>
            <person name="Montgomery K."/>
            <person name="Morgan M.B."/>
            <person name="Munidasa M."/>
            <person name="Nazareth L.V."/>
            <person name="Nelson J."/>
            <person name="Ng B.M."/>
            <person name="Nguyen N.B."/>
            <person name="Nguyen P.Q."/>
            <person name="Nguyen T."/>
            <person name="Obregon M."/>
            <person name="Okwuonu G.O."/>
            <person name="Onwere C.G."/>
            <person name="Orozco G."/>
            <person name="Parra A."/>
            <person name="Patel S."/>
            <person name="Patil S."/>
            <person name="Perez A."/>
            <person name="Perez Y."/>
            <person name="Pham C."/>
            <person name="Primus E.L."/>
            <person name="Pu L.-L."/>
            <person name="Puazo M."/>
            <person name="Qin X."/>
            <person name="Quiroz J.B."/>
            <person name="Reese J."/>
            <person name="Richards S."/>
            <person name="Rives C.M."/>
            <person name="Robberts R."/>
            <person name="Ruiz S.J."/>
            <person name="Ruiz M.J."/>
            <person name="Santibanez J."/>
            <person name="Schneider B.W."/>
            <person name="Sisson I."/>
            <person name="Smith M."/>
            <person name="Sodergren E."/>
            <person name="Song X.-Z."/>
            <person name="Song B.B."/>
            <person name="Summersgill H."/>
            <person name="Thelus R."/>
            <person name="Thornton R.D."/>
            <person name="Trejos Z.Y."/>
            <person name="Usmani K."/>
            <person name="Vattathil S."/>
            <person name="Villasana D."/>
            <person name="Walker D.L."/>
            <person name="Wang S."/>
            <person name="Wang K."/>
            <person name="White C.S."/>
            <person name="Williams A.C."/>
            <person name="Williamson J."/>
            <person name="Wilson K."/>
            <person name="Woghiren I.O."/>
            <person name="Woodworth J.R."/>
            <person name="Worley K.C."/>
            <person name="Wright R.A."/>
            <person name="Wu W."/>
            <person name="Young L."/>
            <person name="Zhang L."/>
            <person name="Zhang J."/>
            <person name="Zhu Y."/>
            <person name="Muzny D.M."/>
            <person name="Weinstock G."/>
            <person name="Gibbs R.A."/>
        </authorList>
    </citation>
    <scope>NUCLEOTIDE SEQUENCE [LARGE SCALE GENOMIC DNA]</scope>
    <source>
        <strain evidence="3">LSR1</strain>
    </source>
</reference>
<feature type="domain" description="MULE transposase" evidence="1">
    <location>
        <begin position="198"/>
        <end position="294"/>
    </location>
</feature>
<dbReference type="Proteomes" id="UP000007819">
    <property type="component" value="Chromosome A2"/>
</dbReference>
<evidence type="ECO:0000313" key="2">
    <source>
        <dbReference type="EnsemblMetazoa" id="XP_029345894.1"/>
    </source>
</evidence>
<dbReference type="AlphaFoldDB" id="A0A8R2JT43"/>